<organism evidence="2 3">
    <name type="scientific">Streptomyces lincolnensis</name>
    <dbReference type="NCBI Taxonomy" id="1915"/>
    <lineage>
        <taxon>Bacteria</taxon>
        <taxon>Bacillati</taxon>
        <taxon>Actinomycetota</taxon>
        <taxon>Actinomycetes</taxon>
        <taxon>Kitasatosporales</taxon>
        <taxon>Streptomycetaceae</taxon>
        <taxon>Streptomyces</taxon>
    </lineage>
</organism>
<dbReference type="AlphaFoldDB" id="A0A1B1MNS3"/>
<dbReference type="PATRIC" id="fig|1915.4.peg.8848"/>
<dbReference type="PANTHER" id="PTHR35525">
    <property type="entry name" value="BLL6575 PROTEIN"/>
    <property type="match status" value="1"/>
</dbReference>
<keyword evidence="3" id="KW-1185">Reference proteome</keyword>
<proteinExistence type="predicted"/>
<dbReference type="InterPro" id="IPR021005">
    <property type="entry name" value="Znf_CGNR"/>
</dbReference>
<name>A0A1B1MNS3_STRLN</name>
<dbReference type="EMBL" id="CP016438">
    <property type="protein sequence ID" value="ANS70260.1"/>
    <property type="molecule type" value="Genomic_DNA"/>
</dbReference>
<accession>A0A1B1MNS3</accession>
<dbReference type="SUPFAM" id="SSF160904">
    <property type="entry name" value="Jann2411-like"/>
    <property type="match status" value="1"/>
</dbReference>
<dbReference type="InterPro" id="IPR010852">
    <property type="entry name" value="ABATE"/>
</dbReference>
<dbReference type="PANTHER" id="PTHR35525:SF3">
    <property type="entry name" value="BLL6575 PROTEIN"/>
    <property type="match status" value="1"/>
</dbReference>
<dbReference type="RefSeq" id="WP_067443742.1">
    <property type="nucleotide sequence ID" value="NZ_CP016438.1"/>
</dbReference>
<reference evidence="2 3" key="1">
    <citation type="submission" date="2016-07" db="EMBL/GenBank/DDBJ databases">
        <title>Enhancement of antibiotic productionsby engineered nitrateutilization in actinobacteria.</title>
        <authorList>
            <person name="Meng S.C."/>
        </authorList>
    </citation>
    <scope>NUCLEOTIDE SEQUENCE [LARGE SCALE GENOMIC DNA]</scope>
    <source>
        <strain evidence="2 3">NRRL 2936</strain>
    </source>
</reference>
<dbReference type="STRING" id="1915.SLINC_8036"/>
<feature type="domain" description="Zinc finger CGNR" evidence="1">
    <location>
        <begin position="129"/>
        <end position="171"/>
    </location>
</feature>
<dbReference type="Pfam" id="PF11706">
    <property type="entry name" value="zf-CGNR"/>
    <property type="match status" value="1"/>
</dbReference>
<dbReference type="InterPro" id="IPR023286">
    <property type="entry name" value="ABATE_dom_sf"/>
</dbReference>
<gene>
    <name evidence="2" type="ORF">SLINC_8036</name>
</gene>
<evidence type="ECO:0000313" key="2">
    <source>
        <dbReference type="EMBL" id="ANS70260.1"/>
    </source>
</evidence>
<sequence length="176" mass="19454">MHFNAYGGNAALLAAALVNVDDGCDARTVETLLAEHRVARADLTDQQLQLLMAWRLLLWEAFAAATRPEQVDAVNRLLTEAAARPYVSTHDGQPPHLHYADENADVVTRVRAATAAGLALVLTETDPCRLGRCSAPDCRAVFVDVSRNGRRAYCSRLCATRVHVSAHRDRKRQRQR</sequence>
<dbReference type="Gene3D" id="1.10.3300.10">
    <property type="entry name" value="Jann2411-like domain"/>
    <property type="match status" value="1"/>
</dbReference>
<dbReference type="Proteomes" id="UP000092598">
    <property type="component" value="Chromosome"/>
</dbReference>
<dbReference type="KEGG" id="sls:SLINC_8036"/>
<evidence type="ECO:0000259" key="1">
    <source>
        <dbReference type="Pfam" id="PF11706"/>
    </source>
</evidence>
<protein>
    <recommendedName>
        <fullName evidence="1">Zinc finger CGNR domain-containing protein</fullName>
    </recommendedName>
</protein>
<evidence type="ECO:0000313" key="3">
    <source>
        <dbReference type="Proteomes" id="UP000092598"/>
    </source>
</evidence>